<gene>
    <name evidence="3" type="ORF">TraAM80_05152</name>
</gene>
<protein>
    <submittedName>
        <fullName evidence="3">Putative short-chain dehydrogenase</fullName>
    </submittedName>
</protein>
<dbReference type="PRINTS" id="PR00081">
    <property type="entry name" value="GDHRDH"/>
</dbReference>
<dbReference type="EMBL" id="MKGL01000163">
    <property type="protein sequence ID" value="RNF04437.1"/>
    <property type="molecule type" value="Genomic_DNA"/>
</dbReference>
<feature type="transmembrane region" description="Helical" evidence="2">
    <location>
        <begin position="6"/>
        <end position="30"/>
    </location>
</feature>
<dbReference type="InterPro" id="IPR051019">
    <property type="entry name" value="VLCFA-Steroid_DH"/>
</dbReference>
<evidence type="ECO:0000256" key="2">
    <source>
        <dbReference type="SAM" id="Phobius"/>
    </source>
</evidence>
<name>A0A422NG64_TRYRA</name>
<evidence type="ECO:0000256" key="1">
    <source>
        <dbReference type="ARBA" id="ARBA00023002"/>
    </source>
</evidence>
<comment type="caution">
    <text evidence="3">The sequence shown here is derived from an EMBL/GenBank/DDBJ whole genome shotgun (WGS) entry which is preliminary data.</text>
</comment>
<dbReference type="InterPro" id="IPR002347">
    <property type="entry name" value="SDR_fam"/>
</dbReference>
<dbReference type="RefSeq" id="XP_029238094.1">
    <property type="nucleotide sequence ID" value="XM_029382045.1"/>
</dbReference>
<dbReference type="Pfam" id="PF00106">
    <property type="entry name" value="adh_short"/>
    <property type="match status" value="1"/>
</dbReference>
<dbReference type="SUPFAM" id="SSF51735">
    <property type="entry name" value="NAD(P)-binding Rossmann-fold domains"/>
    <property type="match status" value="1"/>
</dbReference>
<dbReference type="FunFam" id="3.40.50.720:FF:000621">
    <property type="entry name" value="3-ketoacyl-CoA reductase, putative"/>
    <property type="match status" value="1"/>
</dbReference>
<dbReference type="InterPro" id="IPR036291">
    <property type="entry name" value="NAD(P)-bd_dom_sf"/>
</dbReference>
<dbReference type="PIRSF" id="PIRSF000126">
    <property type="entry name" value="11-beta-HSD1"/>
    <property type="match status" value="1"/>
</dbReference>
<dbReference type="AlphaFoldDB" id="A0A422NG64"/>
<dbReference type="VEuPathDB" id="TriTrypDB:TRSC58_04290"/>
<keyword evidence="2" id="KW-0812">Transmembrane</keyword>
<dbReference type="OMA" id="DQGSMCM"/>
<proteinExistence type="predicted"/>
<dbReference type="OrthoDB" id="1393670at2759"/>
<organism evidence="3 4">
    <name type="scientific">Trypanosoma rangeli</name>
    <dbReference type="NCBI Taxonomy" id="5698"/>
    <lineage>
        <taxon>Eukaryota</taxon>
        <taxon>Discoba</taxon>
        <taxon>Euglenozoa</taxon>
        <taxon>Kinetoplastea</taxon>
        <taxon>Metakinetoplastina</taxon>
        <taxon>Trypanosomatida</taxon>
        <taxon>Trypanosomatidae</taxon>
        <taxon>Trypanosoma</taxon>
        <taxon>Herpetosoma</taxon>
    </lineage>
</organism>
<dbReference type="GO" id="GO:0016491">
    <property type="term" value="F:oxidoreductase activity"/>
    <property type="evidence" value="ECO:0007669"/>
    <property type="project" value="UniProtKB-KW"/>
</dbReference>
<reference evidence="3 4" key="1">
    <citation type="journal article" date="2018" name="BMC Genomics">
        <title>Genomic comparison of Trypanosoma conorhini and Trypanosoma rangeli to Trypanosoma cruzi strains of high and low virulence.</title>
        <authorList>
            <person name="Bradwell K.R."/>
            <person name="Koparde V.N."/>
            <person name="Matveyev A.V."/>
            <person name="Serrano M.G."/>
            <person name="Alves J.M."/>
            <person name="Parikh H."/>
            <person name="Huang B."/>
            <person name="Lee V."/>
            <person name="Espinosa-Alvarez O."/>
            <person name="Ortiz P.A."/>
            <person name="Costa-Martins A.G."/>
            <person name="Teixeira M.M."/>
            <person name="Buck G.A."/>
        </authorList>
    </citation>
    <scope>NUCLEOTIDE SEQUENCE [LARGE SCALE GENOMIC DNA]</scope>
    <source>
        <strain evidence="3 4">AM80</strain>
    </source>
</reference>
<sequence>MNFIFSGLWCVLSTLSLLVGLISVITYILVIAAQQLAMRFPQDLKKKYGAEWAVVTGASSGIGKAITEMLAQQQINVVLVALEEPLLHNTFAELQQKYPKCSFRKVGVDLGVEGMSYMSPIIEATRDIEVGLLFNNAGYIHTGLFTDTGIEKLRANLECNAICSIAITHHFLRKMMERRRRGLVTFTSSSAGYFPGPTATMYSPSKAFLTNFATTLAAEVRHAGIHVVVIHPSPVKTNFYKNHGPTLNSLKAAQKMSISPTHIAEEIFASAGRLTVWDQGLTTAAFRVANKIFDFQFLTELVVRFANLNDDHRRLVSASKIHGNKEA</sequence>
<dbReference type="Proteomes" id="UP000283634">
    <property type="component" value="Unassembled WGS sequence"/>
</dbReference>
<accession>A0A422NG64</accession>
<dbReference type="GeneID" id="40329085"/>
<dbReference type="PANTHER" id="PTHR43899">
    <property type="entry name" value="RH59310P"/>
    <property type="match status" value="1"/>
</dbReference>
<keyword evidence="1" id="KW-0560">Oxidoreductase</keyword>
<evidence type="ECO:0000313" key="3">
    <source>
        <dbReference type="EMBL" id="RNF04437.1"/>
    </source>
</evidence>
<evidence type="ECO:0000313" key="4">
    <source>
        <dbReference type="Proteomes" id="UP000283634"/>
    </source>
</evidence>
<dbReference type="Gene3D" id="3.40.50.720">
    <property type="entry name" value="NAD(P)-binding Rossmann-like Domain"/>
    <property type="match status" value="1"/>
</dbReference>
<keyword evidence="2" id="KW-0472">Membrane</keyword>
<keyword evidence="4" id="KW-1185">Reference proteome</keyword>
<dbReference type="PANTHER" id="PTHR43899:SF4">
    <property type="entry name" value="17 BETA-HYDROXYSTEROID DEHYDROGENASE TYPE 3"/>
    <property type="match status" value="1"/>
</dbReference>
<keyword evidence="2" id="KW-1133">Transmembrane helix</keyword>